<keyword evidence="2" id="KW-1185">Reference proteome</keyword>
<reference evidence="2" key="1">
    <citation type="journal article" date="2019" name="Genome Announc.">
        <title>Draft Genome Sequence of Pseudoalteromonas piscicida Strain 36Y ROTHPW, an Hypersaline Seawater Isolate from the South Coast of Sonora, Mexico.</title>
        <authorList>
            <person name="Sanchez-Diaz R."/>
            <person name="Molina-Garza Z.J."/>
            <person name="Cruz-Suarez L.E."/>
            <person name="Selvin J."/>
            <person name="Kiran G.S."/>
            <person name="Ibarra-Gamez J.C."/>
            <person name="Gomez-Gil B."/>
            <person name="Galaviz-Silva L."/>
        </authorList>
    </citation>
    <scope>NUCLEOTIDE SEQUENCE [LARGE SCALE GENOMIC DNA]</scope>
    <source>
        <strain evidence="2">36Y_RITHPW</strain>
    </source>
</reference>
<gene>
    <name evidence="1" type="ORF">CEX98_00700</name>
</gene>
<dbReference type="OrthoDB" id="6691177at2"/>
<evidence type="ECO:0000313" key="2">
    <source>
        <dbReference type="Proteomes" id="UP000228621"/>
    </source>
</evidence>
<sequence>MGKIKNPATISTQFNIDLATLDKLGVVNVLLNTDTLVFIDPLLLEESSHIEMSVGAAQSYRQRFSQIIKLLSVSKEENDIAWRNAKRLFKFSEVSWTCLGYGTSVRGSGFGKDLISTTLETARQIVSLGVEDVDLFMALALFEEGIGPDRISDMTTNIIIHDLVKFSQTINKSLQLPTKQFKVENTVYDLVENPYSSQPLLFVPNDIVRDLPIASDWSDISRVVRENEELRERVNNHVGEIWANMSKKQKEQLKKSALRSKEAFQQVMDMIREVSPTPYDFSNDRNGEAFWTELLKSVSQSHPFDLSNYSGRKLTSTEVIEVVHKILEQFQELVEHKGLWKELWDENGKPRKEKASQRLLFAVAYSYCKANNLDLTPEADSGNGPVDFKMSQGYDSKVVVEVKLSTNTALVHGYEKQLEIYKRADDTDLGIFLIMDVGGIGKKYADVQKARREFLAEYGQASDIWFIDGNQKASASKRH</sequence>
<proteinExistence type="predicted"/>
<protein>
    <submittedName>
        <fullName evidence="1">Uncharacterized protein</fullName>
    </submittedName>
</protein>
<accession>A0A2A5JWF8</accession>
<dbReference type="EMBL" id="NKHF01000003">
    <property type="protein sequence ID" value="PCK33679.1"/>
    <property type="molecule type" value="Genomic_DNA"/>
</dbReference>
<name>A0A2A5JWF8_PSEO7</name>
<comment type="caution">
    <text evidence="1">The sequence shown here is derived from an EMBL/GenBank/DDBJ whole genome shotgun (WGS) entry which is preliminary data.</text>
</comment>
<dbReference type="RefSeq" id="WP_099640225.1">
    <property type="nucleotide sequence ID" value="NZ_NKHF01000003.1"/>
</dbReference>
<dbReference type="AlphaFoldDB" id="A0A2A5JWF8"/>
<organism evidence="1 2">
    <name type="scientific">Pseudoalteromonas piscicida</name>
    <dbReference type="NCBI Taxonomy" id="43662"/>
    <lineage>
        <taxon>Bacteria</taxon>
        <taxon>Pseudomonadati</taxon>
        <taxon>Pseudomonadota</taxon>
        <taxon>Gammaproteobacteria</taxon>
        <taxon>Alteromonadales</taxon>
        <taxon>Pseudoalteromonadaceae</taxon>
        <taxon>Pseudoalteromonas</taxon>
    </lineage>
</organism>
<dbReference type="Proteomes" id="UP000228621">
    <property type="component" value="Unassembled WGS sequence"/>
</dbReference>
<evidence type="ECO:0000313" key="1">
    <source>
        <dbReference type="EMBL" id="PCK33679.1"/>
    </source>
</evidence>